<dbReference type="InterPro" id="IPR046361">
    <property type="entry name" value="EXOC6/Sec15_C"/>
</dbReference>
<evidence type="ECO:0000256" key="1">
    <source>
        <dbReference type="SAM" id="MobiDB-lite"/>
    </source>
</evidence>
<organism evidence="3 4">
    <name type="scientific">Nitzschia inconspicua</name>
    <dbReference type="NCBI Taxonomy" id="303405"/>
    <lineage>
        <taxon>Eukaryota</taxon>
        <taxon>Sar</taxon>
        <taxon>Stramenopiles</taxon>
        <taxon>Ochrophyta</taxon>
        <taxon>Bacillariophyta</taxon>
        <taxon>Bacillariophyceae</taxon>
        <taxon>Bacillariophycidae</taxon>
        <taxon>Bacillariales</taxon>
        <taxon>Bacillariaceae</taxon>
        <taxon>Nitzschia</taxon>
    </lineage>
</organism>
<dbReference type="Proteomes" id="UP000693970">
    <property type="component" value="Unassembled WGS sequence"/>
</dbReference>
<feature type="compositionally biased region" description="Polar residues" evidence="1">
    <location>
        <begin position="62"/>
        <end position="73"/>
    </location>
</feature>
<accession>A0A9K3LI32</accession>
<dbReference type="PANTHER" id="PTHR12702">
    <property type="entry name" value="SEC15"/>
    <property type="match status" value="1"/>
</dbReference>
<evidence type="ECO:0000313" key="3">
    <source>
        <dbReference type="EMBL" id="KAG7362190.1"/>
    </source>
</evidence>
<sequence length="1248" mass="134284">MGDNSDNNNNNNNLDLGASATGLGGFSNHGQPPPPTTTTTSSSSGPPPPQTPLSPGDEFDTSPHQMTLQQQQQTPSAAATISSTTITTPAATTAAAAAAANAVNVTARVKRRREEAVRRLVADVQARHKLGVGGGTTTTTATGADGSLVILSNTNNDPTTTTTTSSSSTNITTTMSAAVTSSRESQDWIIASTVAVALERGLDRDLHQELVQEAKENSGRIGQVCHDHSDVFLASVGKVVALGGPSADLANKLRTAQEELELKTAGPMQHSAMLWEEATASHARARALHIMVQGCQKVAIQLEKARRQAALGRPRGALEAVDEARTALTAPMSSLFYGKQMEHANEILKDAAKKKLEEEKKDDGPAGTSANNGKGIMSLEETPFGRRASLMLPKIENEVLMGARRGLNRWFLSLRSGGDGAKAGSAVLRRCAHSLAVGPGNLGLGGHMPPAYLWRAKVCDNLISRMNQNGRVVRSVRSGYWFERDAPKEAQRLESTCPPGMERRAEAFASAFGWYRCWDENVSLLVDPSDFKSAPDDMGRGLGGSRHGLGGSRHGKGRSLGFRAKTGKGGMETMTSSATGVAGKQMRGDGDKSKWAALLTPATLFDNVPTKDEDDATFLGLAESVHPVRRAEIAFKLLGKAEEFVQYYEQNRFGDVKIGNKDDEKNEMRSSLSSLTGDDVSVGTDRIFFAKSLPHLCASVVGFSAVEAALELGHFVDEDDLEKDKGADPTGKPAVATLFRESSEKYERSLVTELGNLLRRRAVGANLSELVRSSCLMAAFRSALKIVHPSSTTRRFDKELLAMDVDILMTALKVAQDEQLKATTTIVQADRKEPLLAPFTNSGKKEGNIPDPEEMGLPFGLSDLKQTKRGDNLGQSATSFRSATSAGGGNKEEDDYLTFSQSVPLVVRSIHARAIACASFALSQEELGQSFLQKKGSGSACYVLDCVEECVNVAAVGMKDAENTTDEGNIDKAVQVMANVAALQHSLPRLFGTLMRGMCHVGMIRSDQLAETFQYAEATLKGADKACDNQVGSMYSLVYEICRNKIDAHLNYALDGFSWVQKSARDMPNAYCEGLIGYMRSVFESLGPMDDGSRAGLHFSCCGHVSERLVFILCERPLDESSKSDGTLAPISKIDAFGLKNMSKDVEEFKNFASSTGVPQLADTFEELKSITDAMLDPELPTLLRPEHAEARKRKYPYLSLEKVGNILEKYVGAGGMSIMGGRKAQEDMLVLDKKDVLALLNLVRSYL</sequence>
<dbReference type="OrthoDB" id="40492at2759"/>
<dbReference type="GO" id="GO:0016020">
    <property type="term" value="C:membrane"/>
    <property type="evidence" value="ECO:0007669"/>
    <property type="project" value="TreeGrafter"/>
</dbReference>
<feature type="region of interest" description="Disordered" evidence="1">
    <location>
        <begin position="837"/>
        <end position="893"/>
    </location>
</feature>
<dbReference type="EMBL" id="JAGRRH010000012">
    <property type="protein sequence ID" value="KAG7362190.1"/>
    <property type="molecule type" value="Genomic_DNA"/>
</dbReference>
<dbReference type="InterPro" id="IPR007225">
    <property type="entry name" value="EXOC6/Sec15"/>
</dbReference>
<dbReference type="PANTHER" id="PTHR12702:SF0">
    <property type="entry name" value="EXOCYST COMPLEX COMPONENT 6"/>
    <property type="match status" value="1"/>
</dbReference>
<feature type="compositionally biased region" description="Gly residues" evidence="1">
    <location>
        <begin position="540"/>
        <end position="552"/>
    </location>
</feature>
<dbReference type="Pfam" id="PF04091">
    <property type="entry name" value="Sec15_C"/>
    <property type="match status" value="1"/>
</dbReference>
<dbReference type="GO" id="GO:0000145">
    <property type="term" value="C:exocyst"/>
    <property type="evidence" value="ECO:0007669"/>
    <property type="project" value="TreeGrafter"/>
</dbReference>
<reference evidence="3" key="1">
    <citation type="journal article" date="2021" name="Sci. Rep.">
        <title>Diploid genomic architecture of Nitzschia inconspicua, an elite biomass production diatom.</title>
        <authorList>
            <person name="Oliver A."/>
            <person name="Podell S."/>
            <person name="Pinowska A."/>
            <person name="Traller J.C."/>
            <person name="Smith S.R."/>
            <person name="McClure R."/>
            <person name="Beliaev A."/>
            <person name="Bohutskyi P."/>
            <person name="Hill E.A."/>
            <person name="Rabines A."/>
            <person name="Zheng H."/>
            <person name="Allen L.Z."/>
            <person name="Kuo A."/>
            <person name="Grigoriev I.V."/>
            <person name="Allen A.E."/>
            <person name="Hazlebeck D."/>
            <person name="Allen E.E."/>
        </authorList>
    </citation>
    <scope>NUCLEOTIDE SEQUENCE</scope>
    <source>
        <strain evidence="3">Hildebrandi</strain>
    </source>
</reference>
<gene>
    <name evidence="3" type="ORF">IV203_025856</name>
</gene>
<name>A0A9K3LI32_9STRA</name>
<protein>
    <submittedName>
        <fullName evidence="3">Exocyst complex subunit Sec15-like protein</fullName>
    </submittedName>
</protein>
<proteinExistence type="predicted"/>
<feature type="compositionally biased region" description="Polar residues" evidence="1">
    <location>
        <begin position="873"/>
        <end position="885"/>
    </location>
</feature>
<feature type="region of interest" description="Disordered" evidence="1">
    <location>
        <begin position="536"/>
        <end position="587"/>
    </location>
</feature>
<evidence type="ECO:0000259" key="2">
    <source>
        <dbReference type="Pfam" id="PF04091"/>
    </source>
</evidence>
<dbReference type="GO" id="GO:0006893">
    <property type="term" value="P:Golgi to plasma membrane transport"/>
    <property type="evidence" value="ECO:0007669"/>
    <property type="project" value="TreeGrafter"/>
</dbReference>
<feature type="compositionally biased region" description="Low complexity" evidence="1">
    <location>
        <begin position="1"/>
        <end position="20"/>
    </location>
</feature>
<feature type="domain" description="Exocyst complex subunit EXOC6/Sec15 C-terminal" evidence="2">
    <location>
        <begin position="897"/>
        <end position="1210"/>
    </location>
</feature>
<reference evidence="3" key="2">
    <citation type="submission" date="2021-04" db="EMBL/GenBank/DDBJ databases">
        <authorList>
            <person name="Podell S."/>
        </authorList>
    </citation>
    <scope>NUCLEOTIDE SEQUENCE</scope>
    <source>
        <strain evidence="3">Hildebrandi</strain>
    </source>
</reference>
<dbReference type="GO" id="GO:0090522">
    <property type="term" value="P:vesicle tethering involved in exocytosis"/>
    <property type="evidence" value="ECO:0007669"/>
    <property type="project" value="InterPro"/>
</dbReference>
<comment type="caution">
    <text evidence="3">The sequence shown here is derived from an EMBL/GenBank/DDBJ whole genome shotgun (WGS) entry which is preliminary data.</text>
</comment>
<keyword evidence="4" id="KW-1185">Reference proteome</keyword>
<evidence type="ECO:0000313" key="4">
    <source>
        <dbReference type="Proteomes" id="UP000693970"/>
    </source>
</evidence>
<dbReference type="AlphaFoldDB" id="A0A9K3LI32"/>
<dbReference type="GO" id="GO:0006886">
    <property type="term" value="P:intracellular protein transport"/>
    <property type="evidence" value="ECO:0007669"/>
    <property type="project" value="InterPro"/>
</dbReference>
<feature type="region of interest" description="Disordered" evidence="1">
    <location>
        <begin position="1"/>
        <end position="82"/>
    </location>
</feature>
<feature type="region of interest" description="Disordered" evidence="1">
    <location>
        <begin position="356"/>
        <end position="377"/>
    </location>
</feature>